<gene>
    <name evidence="1" type="ORF">Vau01_055280</name>
</gene>
<accession>A0A8J3Z7W0</accession>
<dbReference type="EMBL" id="BOPG01000033">
    <property type="protein sequence ID" value="GIJ58012.1"/>
    <property type="molecule type" value="Genomic_DNA"/>
</dbReference>
<proteinExistence type="predicted"/>
<keyword evidence="2" id="KW-1185">Reference proteome</keyword>
<evidence type="ECO:0000313" key="2">
    <source>
        <dbReference type="Proteomes" id="UP000612585"/>
    </source>
</evidence>
<comment type="caution">
    <text evidence="1">The sequence shown here is derived from an EMBL/GenBank/DDBJ whole genome shotgun (WGS) entry which is preliminary data.</text>
</comment>
<organism evidence="1 2">
    <name type="scientific">Virgisporangium aurantiacum</name>
    <dbReference type="NCBI Taxonomy" id="175570"/>
    <lineage>
        <taxon>Bacteria</taxon>
        <taxon>Bacillati</taxon>
        <taxon>Actinomycetota</taxon>
        <taxon>Actinomycetes</taxon>
        <taxon>Micromonosporales</taxon>
        <taxon>Micromonosporaceae</taxon>
        <taxon>Virgisporangium</taxon>
    </lineage>
</organism>
<name>A0A8J3Z7W0_9ACTN</name>
<sequence length="67" mass="7514">MRPDGYRTNRTTDVRNNYRKYASAAAATKATAADFSGNDQHALLRKSETATPLKPQVNGVNRVSWFR</sequence>
<dbReference type="Proteomes" id="UP000612585">
    <property type="component" value="Unassembled WGS sequence"/>
</dbReference>
<protein>
    <submittedName>
        <fullName evidence="1">Uncharacterized protein</fullName>
    </submittedName>
</protein>
<reference evidence="1" key="1">
    <citation type="submission" date="2021-01" db="EMBL/GenBank/DDBJ databases">
        <title>Whole genome shotgun sequence of Virgisporangium aurantiacum NBRC 16421.</title>
        <authorList>
            <person name="Komaki H."/>
            <person name="Tamura T."/>
        </authorList>
    </citation>
    <scope>NUCLEOTIDE SEQUENCE</scope>
    <source>
        <strain evidence="1">NBRC 16421</strain>
    </source>
</reference>
<dbReference type="AlphaFoldDB" id="A0A8J3Z7W0"/>
<evidence type="ECO:0000313" key="1">
    <source>
        <dbReference type="EMBL" id="GIJ58012.1"/>
    </source>
</evidence>